<gene>
    <name evidence="1" type="ORF">J2W68_002076</name>
</gene>
<organism evidence="1 2">
    <name type="scientific">Luteimonas terrae</name>
    <dbReference type="NCBI Taxonomy" id="1530191"/>
    <lineage>
        <taxon>Bacteria</taxon>
        <taxon>Pseudomonadati</taxon>
        <taxon>Pseudomonadota</taxon>
        <taxon>Gammaproteobacteria</taxon>
        <taxon>Lysobacterales</taxon>
        <taxon>Lysobacteraceae</taxon>
        <taxon>Luteimonas</taxon>
    </lineage>
</organism>
<keyword evidence="2" id="KW-1185">Reference proteome</keyword>
<dbReference type="EMBL" id="JAVDWO010000007">
    <property type="protein sequence ID" value="MDR7193342.1"/>
    <property type="molecule type" value="Genomic_DNA"/>
</dbReference>
<proteinExistence type="predicted"/>
<dbReference type="RefSeq" id="WP_310235426.1">
    <property type="nucleotide sequence ID" value="NZ_JAVDWO010000007.1"/>
</dbReference>
<evidence type="ECO:0000313" key="1">
    <source>
        <dbReference type="EMBL" id="MDR7193342.1"/>
    </source>
</evidence>
<reference evidence="1 2" key="1">
    <citation type="submission" date="2023-07" db="EMBL/GenBank/DDBJ databases">
        <title>Sorghum-associated microbial communities from plants grown in Nebraska, USA.</title>
        <authorList>
            <person name="Schachtman D."/>
        </authorList>
    </citation>
    <scope>NUCLEOTIDE SEQUENCE [LARGE SCALE GENOMIC DNA]</scope>
    <source>
        <strain evidence="1 2">4099</strain>
    </source>
</reference>
<comment type="caution">
    <text evidence="1">The sequence shown here is derived from an EMBL/GenBank/DDBJ whole genome shotgun (WGS) entry which is preliminary data.</text>
</comment>
<evidence type="ECO:0000313" key="2">
    <source>
        <dbReference type="Proteomes" id="UP001256588"/>
    </source>
</evidence>
<accession>A0ABU1XX50</accession>
<dbReference type="Proteomes" id="UP001256588">
    <property type="component" value="Unassembled WGS sequence"/>
</dbReference>
<evidence type="ECO:0008006" key="3">
    <source>
        <dbReference type="Google" id="ProtNLM"/>
    </source>
</evidence>
<name>A0ABU1XX50_9GAMM</name>
<protein>
    <recommendedName>
        <fullName evidence="3">ParB/Sulfiredoxin domain-containing protein</fullName>
    </recommendedName>
</protein>
<sequence>MLLTISAQRYIDDATVAAKLDAEDFTVSVSPEFFVVGWGAVRVITDGHHSLAAAKVAGVEPEWITQDARDNDTIAMLDKGLIEDFLLTHRIDSDYYDVATGADL</sequence>